<feature type="signal peptide" evidence="1">
    <location>
        <begin position="1"/>
        <end position="17"/>
    </location>
</feature>
<gene>
    <name evidence="2" type="ORF">FHS83_000582</name>
</gene>
<evidence type="ECO:0000313" key="2">
    <source>
        <dbReference type="EMBL" id="NIK87264.1"/>
    </source>
</evidence>
<evidence type="ECO:0000256" key="1">
    <source>
        <dbReference type="SAM" id="SignalP"/>
    </source>
</evidence>
<protein>
    <submittedName>
        <fullName evidence="2">Uncharacterized protein</fullName>
    </submittedName>
</protein>
<reference evidence="2 3" key="1">
    <citation type="submission" date="2020-03" db="EMBL/GenBank/DDBJ databases">
        <title>Genomic Encyclopedia of Type Strains, Phase IV (KMG-IV): sequencing the most valuable type-strain genomes for metagenomic binning, comparative biology and taxonomic classification.</title>
        <authorList>
            <person name="Goeker M."/>
        </authorList>
    </citation>
    <scope>NUCLEOTIDE SEQUENCE [LARGE SCALE GENOMIC DNA]</scope>
    <source>
        <strain evidence="2 3">DSM 19867</strain>
    </source>
</reference>
<dbReference type="Proteomes" id="UP000570514">
    <property type="component" value="Unassembled WGS sequence"/>
</dbReference>
<feature type="chain" id="PRO_5032550094" evidence="1">
    <location>
        <begin position="18"/>
        <end position="116"/>
    </location>
</feature>
<proteinExistence type="predicted"/>
<dbReference type="AlphaFoldDB" id="A0A846MUZ4"/>
<dbReference type="RefSeq" id="WP_167080705.1">
    <property type="nucleotide sequence ID" value="NZ_BAAADC010000001.1"/>
</dbReference>
<comment type="caution">
    <text evidence="2">The sequence shown here is derived from an EMBL/GenBank/DDBJ whole genome shotgun (WGS) entry which is preliminary data.</text>
</comment>
<keyword evidence="3" id="KW-1185">Reference proteome</keyword>
<sequence>MQFAAAALLLSLVPALAGEPAPGAELEHVSVDARNVLPGIWRFPPYERLVQIRRQSGTLEMTYHAIGPQKSAGRNRCKRPSIAISIPAFTPSNSSVANASAPSTAAPTACWISFSV</sequence>
<keyword evidence="1" id="KW-0732">Signal</keyword>
<organism evidence="2 3">
    <name type="scientific">Rhizomicrobium palustre</name>
    <dbReference type="NCBI Taxonomy" id="189966"/>
    <lineage>
        <taxon>Bacteria</taxon>
        <taxon>Pseudomonadati</taxon>
        <taxon>Pseudomonadota</taxon>
        <taxon>Alphaproteobacteria</taxon>
        <taxon>Micropepsales</taxon>
        <taxon>Micropepsaceae</taxon>
        <taxon>Rhizomicrobium</taxon>
    </lineage>
</organism>
<accession>A0A846MUZ4</accession>
<dbReference type="EMBL" id="JAASRM010000001">
    <property type="protein sequence ID" value="NIK87264.1"/>
    <property type="molecule type" value="Genomic_DNA"/>
</dbReference>
<evidence type="ECO:0000313" key="3">
    <source>
        <dbReference type="Proteomes" id="UP000570514"/>
    </source>
</evidence>
<name>A0A846MUZ4_9PROT</name>